<evidence type="ECO:0000313" key="1">
    <source>
        <dbReference type="EMBL" id="MBM7633849.1"/>
    </source>
</evidence>
<proteinExistence type="predicted"/>
<name>A0ABS2PEJ6_9BACL</name>
<sequence length="39" mass="4492">MWKLLSELECVKEYGLGHRIAHLLGIQMLSKCSATIYKK</sequence>
<comment type="caution">
    <text evidence="1">The sequence shown here is derived from an EMBL/GenBank/DDBJ whole genome shotgun (WGS) entry which is preliminary data.</text>
</comment>
<dbReference type="EMBL" id="JAFBEC010000008">
    <property type="protein sequence ID" value="MBM7633849.1"/>
    <property type="molecule type" value="Genomic_DNA"/>
</dbReference>
<dbReference type="Proteomes" id="UP000741863">
    <property type="component" value="Unassembled WGS sequence"/>
</dbReference>
<reference evidence="1 2" key="1">
    <citation type="submission" date="2021-01" db="EMBL/GenBank/DDBJ databases">
        <title>Genomic Encyclopedia of Type Strains, Phase IV (KMG-IV): sequencing the most valuable type-strain genomes for metagenomic binning, comparative biology and taxonomic classification.</title>
        <authorList>
            <person name="Goeker M."/>
        </authorList>
    </citation>
    <scope>NUCLEOTIDE SEQUENCE [LARGE SCALE GENOMIC DNA]</scope>
    <source>
        <strain evidence="1 2">DSM 25540</strain>
    </source>
</reference>
<organism evidence="1 2">
    <name type="scientific">Geomicrobium sediminis</name>
    <dbReference type="NCBI Taxonomy" id="1347788"/>
    <lineage>
        <taxon>Bacteria</taxon>
        <taxon>Bacillati</taxon>
        <taxon>Bacillota</taxon>
        <taxon>Bacilli</taxon>
        <taxon>Bacillales</taxon>
        <taxon>Geomicrobium</taxon>
    </lineage>
</organism>
<evidence type="ECO:0000313" key="2">
    <source>
        <dbReference type="Proteomes" id="UP000741863"/>
    </source>
</evidence>
<keyword evidence="2" id="KW-1185">Reference proteome</keyword>
<accession>A0ABS2PEJ6</accession>
<gene>
    <name evidence="1" type="ORF">JOD17_002945</name>
</gene>
<protein>
    <submittedName>
        <fullName evidence="1">Uncharacterized protein</fullName>
    </submittedName>
</protein>